<name>A0A2H3JTR2_WOLCO</name>
<proteinExistence type="predicted"/>
<protein>
    <submittedName>
        <fullName evidence="2">Uncharacterized protein</fullName>
    </submittedName>
</protein>
<keyword evidence="3" id="KW-1185">Reference proteome</keyword>
<dbReference type="Proteomes" id="UP000218811">
    <property type="component" value="Unassembled WGS sequence"/>
</dbReference>
<gene>
    <name evidence="2" type="ORF">WOLCODRAFT_162903</name>
</gene>
<evidence type="ECO:0000256" key="1">
    <source>
        <dbReference type="SAM" id="MobiDB-lite"/>
    </source>
</evidence>
<evidence type="ECO:0000313" key="3">
    <source>
        <dbReference type="Proteomes" id="UP000218811"/>
    </source>
</evidence>
<evidence type="ECO:0000313" key="2">
    <source>
        <dbReference type="EMBL" id="PCH41218.1"/>
    </source>
</evidence>
<dbReference type="AlphaFoldDB" id="A0A2H3JTR2"/>
<feature type="region of interest" description="Disordered" evidence="1">
    <location>
        <begin position="267"/>
        <end position="286"/>
    </location>
</feature>
<sequence length="389" mass="41510">MPIGVKSVSRETISELVLSAGDILALQLTRSVHRGQCGQSGPFLAIIRYHTDKRPRYAETPPSDNPEQNRWHYQHAVLALPASCPYRLKADAHASLRPMCTHTRATQTGVRLVSSATSASRSDEARKRVCPPLLTFGPLTLVSPHRRAGLPSRQAVCVYARPSRCGLARGGAAGQCHILRATLDAVAVLHVGSSGTPDALALAHMTPRRSAPARPARSGVSLGSPPWECAPRVVAVHSHLRTRAPRFVIAPAALLPAPSVHATQIVNDEGQPRSPKAAGALSAPRCKQREPAARAAAVSSPWMMIDRTVRAAGRGRALASASAHPHAGHRRRAGGLAATPSAVRSVTREGHPKRLFQPACNVAFDPRLFSDPGAVDWNAIVLKRITTSR</sequence>
<organism evidence="2 3">
    <name type="scientific">Wolfiporia cocos (strain MD-104)</name>
    <name type="common">Brown rot fungus</name>
    <dbReference type="NCBI Taxonomy" id="742152"/>
    <lineage>
        <taxon>Eukaryota</taxon>
        <taxon>Fungi</taxon>
        <taxon>Dikarya</taxon>
        <taxon>Basidiomycota</taxon>
        <taxon>Agaricomycotina</taxon>
        <taxon>Agaricomycetes</taxon>
        <taxon>Polyporales</taxon>
        <taxon>Phaeolaceae</taxon>
        <taxon>Wolfiporia</taxon>
    </lineage>
</organism>
<accession>A0A2H3JTR2</accession>
<reference evidence="2 3" key="1">
    <citation type="journal article" date="2012" name="Science">
        <title>The Paleozoic origin of enzymatic lignin decomposition reconstructed from 31 fungal genomes.</title>
        <authorList>
            <person name="Floudas D."/>
            <person name="Binder M."/>
            <person name="Riley R."/>
            <person name="Barry K."/>
            <person name="Blanchette R.A."/>
            <person name="Henrissat B."/>
            <person name="Martinez A.T."/>
            <person name="Otillar R."/>
            <person name="Spatafora J.W."/>
            <person name="Yadav J.S."/>
            <person name="Aerts A."/>
            <person name="Benoit I."/>
            <person name="Boyd A."/>
            <person name="Carlson A."/>
            <person name="Copeland A."/>
            <person name="Coutinho P.M."/>
            <person name="de Vries R.P."/>
            <person name="Ferreira P."/>
            <person name="Findley K."/>
            <person name="Foster B."/>
            <person name="Gaskell J."/>
            <person name="Glotzer D."/>
            <person name="Gorecki P."/>
            <person name="Heitman J."/>
            <person name="Hesse C."/>
            <person name="Hori C."/>
            <person name="Igarashi K."/>
            <person name="Jurgens J.A."/>
            <person name="Kallen N."/>
            <person name="Kersten P."/>
            <person name="Kohler A."/>
            <person name="Kuees U."/>
            <person name="Kumar T.K.A."/>
            <person name="Kuo A."/>
            <person name="LaButti K."/>
            <person name="Larrondo L.F."/>
            <person name="Lindquist E."/>
            <person name="Ling A."/>
            <person name="Lombard V."/>
            <person name="Lucas S."/>
            <person name="Lundell T."/>
            <person name="Martin R."/>
            <person name="McLaughlin D.J."/>
            <person name="Morgenstern I."/>
            <person name="Morin E."/>
            <person name="Murat C."/>
            <person name="Nagy L.G."/>
            <person name="Nolan M."/>
            <person name="Ohm R.A."/>
            <person name="Patyshakuliyeva A."/>
            <person name="Rokas A."/>
            <person name="Ruiz-Duenas F.J."/>
            <person name="Sabat G."/>
            <person name="Salamov A."/>
            <person name="Samejima M."/>
            <person name="Schmutz J."/>
            <person name="Slot J.C."/>
            <person name="St John F."/>
            <person name="Stenlid J."/>
            <person name="Sun H."/>
            <person name="Sun S."/>
            <person name="Syed K."/>
            <person name="Tsang A."/>
            <person name="Wiebenga A."/>
            <person name="Young D."/>
            <person name="Pisabarro A."/>
            <person name="Eastwood D.C."/>
            <person name="Martin F."/>
            <person name="Cullen D."/>
            <person name="Grigoriev I.V."/>
            <person name="Hibbett D.S."/>
        </authorList>
    </citation>
    <scope>NUCLEOTIDE SEQUENCE [LARGE SCALE GENOMIC DNA]</scope>
    <source>
        <strain evidence="2 3">MD-104</strain>
    </source>
</reference>
<dbReference type="EMBL" id="KB468113">
    <property type="protein sequence ID" value="PCH41218.1"/>
    <property type="molecule type" value="Genomic_DNA"/>
</dbReference>